<evidence type="ECO:0000256" key="7">
    <source>
        <dbReference type="HAMAP-Rule" id="MF_00147"/>
    </source>
</evidence>
<dbReference type="Pfam" id="PF00121">
    <property type="entry name" value="TIM"/>
    <property type="match status" value="1"/>
</dbReference>
<dbReference type="EMBL" id="VBOW01000027">
    <property type="protein sequence ID" value="TMQ58949.1"/>
    <property type="molecule type" value="Genomic_DNA"/>
</dbReference>
<keyword evidence="4 7" id="KW-0963">Cytoplasm</keyword>
<dbReference type="AlphaFoldDB" id="A0A538T5M7"/>
<dbReference type="EC" id="5.3.1.1" evidence="7 8"/>
<dbReference type="GO" id="GO:0046166">
    <property type="term" value="P:glyceraldehyde-3-phosphate biosynthetic process"/>
    <property type="evidence" value="ECO:0007669"/>
    <property type="project" value="TreeGrafter"/>
</dbReference>
<dbReference type="InterPro" id="IPR013785">
    <property type="entry name" value="Aldolase_TIM"/>
</dbReference>
<comment type="subcellular location">
    <subcellularLocation>
        <location evidence="7 8">Cytoplasm</location>
    </subcellularLocation>
</comment>
<feature type="binding site" evidence="7">
    <location>
        <position position="210"/>
    </location>
    <ligand>
        <name>substrate</name>
    </ligand>
</feature>
<feature type="binding site" evidence="7">
    <location>
        <begin position="231"/>
        <end position="232"/>
    </location>
    <ligand>
        <name>substrate</name>
    </ligand>
</feature>
<evidence type="ECO:0000256" key="5">
    <source>
        <dbReference type="ARBA" id="ARBA00023152"/>
    </source>
</evidence>
<dbReference type="PROSITE" id="PS00171">
    <property type="entry name" value="TIM_1"/>
    <property type="match status" value="1"/>
</dbReference>
<keyword evidence="3 7" id="KW-0312">Gluconeogenesis</keyword>
<dbReference type="GO" id="GO:0004807">
    <property type="term" value="F:triose-phosphate isomerase activity"/>
    <property type="evidence" value="ECO:0007669"/>
    <property type="project" value="UniProtKB-UniRule"/>
</dbReference>
<dbReference type="InterPro" id="IPR020861">
    <property type="entry name" value="Triosephosphate_isomerase_AS"/>
</dbReference>
<dbReference type="SUPFAM" id="SSF51351">
    <property type="entry name" value="Triosephosphate isomerase (TIM)"/>
    <property type="match status" value="1"/>
</dbReference>
<sequence>MSRILAGNWKMNLTLAEARSLLRAIGDRAAAVPSLTVVVFPPPTALATLAGERRPTDPKLGIQNCHTEPKGAFTGEISPEMAKDSGAEFALVGHSERRRLFCENDQIVQAKLKAVWRAGLKPVLCVGETLAERERRETRDVLKRQLTRALDGAPARAPLWVAYEPVWAIGTGVVATEDEVAEAHAWVLEELGRMGRGSAAGHPPVLYGGSVDPKNAAALAAIPEVDGFLVGGASLRAESFLGIGEALLKAERRPSAVD</sequence>
<organism evidence="9 10">
    <name type="scientific">Eiseniibacteriota bacterium</name>
    <dbReference type="NCBI Taxonomy" id="2212470"/>
    <lineage>
        <taxon>Bacteria</taxon>
        <taxon>Candidatus Eiseniibacteriota</taxon>
    </lineage>
</organism>
<dbReference type="HAMAP" id="MF_00147_B">
    <property type="entry name" value="TIM_B"/>
    <property type="match status" value="1"/>
</dbReference>
<comment type="subunit">
    <text evidence="7 8">Homodimer.</text>
</comment>
<protein>
    <recommendedName>
        <fullName evidence="7 8">Triosephosphate isomerase</fullName>
        <shortName evidence="7">TIM</shortName>
        <shortName evidence="7">TPI</shortName>
        <ecNumber evidence="7 8">5.3.1.1</ecNumber>
    </recommendedName>
    <alternativeName>
        <fullName evidence="7">Triose-phosphate isomerase</fullName>
    </alternativeName>
</protein>
<evidence type="ECO:0000256" key="6">
    <source>
        <dbReference type="ARBA" id="ARBA00023235"/>
    </source>
</evidence>
<feature type="binding site" evidence="7">
    <location>
        <position position="170"/>
    </location>
    <ligand>
        <name>substrate</name>
    </ligand>
</feature>
<dbReference type="FunFam" id="3.20.20.70:FF:000016">
    <property type="entry name" value="Triosephosphate isomerase"/>
    <property type="match status" value="1"/>
</dbReference>
<dbReference type="PANTHER" id="PTHR21139">
    <property type="entry name" value="TRIOSEPHOSPHATE ISOMERASE"/>
    <property type="match status" value="1"/>
</dbReference>
<dbReference type="GO" id="GO:0006096">
    <property type="term" value="P:glycolytic process"/>
    <property type="evidence" value="ECO:0007669"/>
    <property type="project" value="UniProtKB-UniRule"/>
</dbReference>
<dbReference type="CDD" id="cd00311">
    <property type="entry name" value="TIM"/>
    <property type="match status" value="1"/>
</dbReference>
<evidence type="ECO:0000313" key="10">
    <source>
        <dbReference type="Proteomes" id="UP000316852"/>
    </source>
</evidence>
<dbReference type="GO" id="GO:0019563">
    <property type="term" value="P:glycerol catabolic process"/>
    <property type="evidence" value="ECO:0007669"/>
    <property type="project" value="TreeGrafter"/>
</dbReference>
<dbReference type="InterPro" id="IPR035990">
    <property type="entry name" value="TIM_sf"/>
</dbReference>
<evidence type="ECO:0000256" key="3">
    <source>
        <dbReference type="ARBA" id="ARBA00022432"/>
    </source>
</evidence>
<dbReference type="Gene3D" id="3.20.20.70">
    <property type="entry name" value="Aldolase class I"/>
    <property type="match status" value="1"/>
</dbReference>
<reference evidence="9 10" key="1">
    <citation type="journal article" date="2019" name="Nat. Microbiol.">
        <title>Mediterranean grassland soil C-N compound turnover is dependent on rainfall and depth, and is mediated by genomically divergent microorganisms.</title>
        <authorList>
            <person name="Diamond S."/>
            <person name="Andeer P.F."/>
            <person name="Li Z."/>
            <person name="Crits-Christoph A."/>
            <person name="Burstein D."/>
            <person name="Anantharaman K."/>
            <person name="Lane K.R."/>
            <person name="Thomas B.C."/>
            <person name="Pan C."/>
            <person name="Northen T.R."/>
            <person name="Banfield J.F."/>
        </authorList>
    </citation>
    <scope>NUCLEOTIDE SEQUENCE [LARGE SCALE GENOMIC DNA]</scope>
    <source>
        <strain evidence="9">WS_6</strain>
    </source>
</reference>
<feature type="active site" description="Proton acceptor" evidence="7">
    <location>
        <position position="164"/>
    </location>
</feature>
<dbReference type="UniPathway" id="UPA00109">
    <property type="reaction ID" value="UER00189"/>
</dbReference>
<keyword evidence="6 7" id="KW-0413">Isomerase</keyword>
<feature type="active site" description="Electrophile" evidence="7">
    <location>
        <position position="94"/>
    </location>
</feature>
<dbReference type="Proteomes" id="UP000316852">
    <property type="component" value="Unassembled WGS sequence"/>
</dbReference>
<evidence type="ECO:0000256" key="2">
    <source>
        <dbReference type="ARBA" id="ARBA00007422"/>
    </source>
</evidence>
<comment type="pathway">
    <text evidence="7 8">Carbohydrate biosynthesis; gluconeogenesis.</text>
</comment>
<feature type="binding site" evidence="7">
    <location>
        <begin position="8"/>
        <end position="10"/>
    </location>
    <ligand>
        <name>substrate</name>
    </ligand>
</feature>
<comment type="caution">
    <text evidence="9">The sequence shown here is derived from an EMBL/GenBank/DDBJ whole genome shotgun (WGS) entry which is preliminary data.</text>
</comment>
<evidence type="ECO:0000313" key="9">
    <source>
        <dbReference type="EMBL" id="TMQ58949.1"/>
    </source>
</evidence>
<evidence type="ECO:0000256" key="1">
    <source>
        <dbReference type="ARBA" id="ARBA00004680"/>
    </source>
</evidence>
<comment type="catalytic activity">
    <reaction evidence="7 8">
        <text>D-glyceraldehyde 3-phosphate = dihydroxyacetone phosphate</text>
        <dbReference type="Rhea" id="RHEA:18585"/>
        <dbReference type="ChEBI" id="CHEBI:57642"/>
        <dbReference type="ChEBI" id="CHEBI:59776"/>
        <dbReference type="EC" id="5.3.1.1"/>
    </reaction>
</comment>
<accession>A0A538T5M7</accession>
<dbReference type="UniPathway" id="UPA00138"/>
<comment type="pathway">
    <text evidence="1 7 8">Carbohydrate degradation; glycolysis; D-glyceraldehyde 3-phosphate from glycerone phosphate: step 1/1.</text>
</comment>
<comment type="similarity">
    <text evidence="2 7 8">Belongs to the triosephosphate isomerase family.</text>
</comment>
<dbReference type="InterPro" id="IPR000652">
    <property type="entry name" value="Triosephosphate_isomerase"/>
</dbReference>
<proteinExistence type="inferred from homology"/>
<dbReference type="GO" id="GO:0006094">
    <property type="term" value="P:gluconeogenesis"/>
    <property type="evidence" value="ECO:0007669"/>
    <property type="project" value="UniProtKB-UniRule"/>
</dbReference>
<evidence type="ECO:0000256" key="4">
    <source>
        <dbReference type="ARBA" id="ARBA00022490"/>
    </source>
</evidence>
<name>A0A538T5M7_UNCEI</name>
<dbReference type="PANTHER" id="PTHR21139:SF42">
    <property type="entry name" value="TRIOSEPHOSPHATE ISOMERASE"/>
    <property type="match status" value="1"/>
</dbReference>
<comment type="function">
    <text evidence="7">Involved in the gluconeogenesis. Catalyzes stereospecifically the conversion of dihydroxyacetone phosphate (DHAP) to D-glyceraldehyde-3-phosphate (G3P).</text>
</comment>
<dbReference type="NCBIfam" id="TIGR00419">
    <property type="entry name" value="tim"/>
    <property type="match status" value="1"/>
</dbReference>
<gene>
    <name evidence="7" type="primary">tpiA</name>
    <name evidence="9" type="ORF">E6K76_06240</name>
</gene>
<keyword evidence="5 7" id="KW-0324">Glycolysis</keyword>
<dbReference type="GO" id="GO:0005829">
    <property type="term" value="C:cytosol"/>
    <property type="evidence" value="ECO:0007669"/>
    <property type="project" value="TreeGrafter"/>
</dbReference>
<dbReference type="PROSITE" id="PS51440">
    <property type="entry name" value="TIM_2"/>
    <property type="match status" value="1"/>
</dbReference>
<dbReference type="InterPro" id="IPR022896">
    <property type="entry name" value="TrioseP_Isoase_bac/euk"/>
</dbReference>
<evidence type="ECO:0000256" key="8">
    <source>
        <dbReference type="RuleBase" id="RU363013"/>
    </source>
</evidence>